<proteinExistence type="predicted"/>
<dbReference type="Proteomes" id="UP001230188">
    <property type="component" value="Unassembled WGS sequence"/>
</dbReference>
<feature type="transmembrane region" description="Helical" evidence="2">
    <location>
        <begin position="181"/>
        <end position="202"/>
    </location>
</feature>
<evidence type="ECO:0000256" key="1">
    <source>
        <dbReference type="SAM" id="MobiDB-lite"/>
    </source>
</evidence>
<evidence type="ECO:0000256" key="2">
    <source>
        <dbReference type="SAM" id="Phobius"/>
    </source>
</evidence>
<dbReference type="EMBL" id="JAQMWT010000308">
    <property type="protein sequence ID" value="KAJ8605905.1"/>
    <property type="molecule type" value="Genomic_DNA"/>
</dbReference>
<evidence type="ECO:0000313" key="4">
    <source>
        <dbReference type="EMBL" id="KAJ8605905.1"/>
    </source>
</evidence>
<feature type="transmembrane region" description="Helical" evidence="2">
    <location>
        <begin position="247"/>
        <end position="266"/>
    </location>
</feature>
<feature type="transmembrane region" description="Helical" evidence="2">
    <location>
        <begin position="149"/>
        <end position="169"/>
    </location>
</feature>
<feature type="transmembrane region" description="Helical" evidence="2">
    <location>
        <begin position="98"/>
        <end position="118"/>
    </location>
</feature>
<feature type="region of interest" description="Disordered" evidence="1">
    <location>
        <begin position="49"/>
        <end position="68"/>
    </location>
</feature>
<keyword evidence="2" id="KW-1133">Transmembrane helix</keyword>
<dbReference type="Pfam" id="PF13475">
    <property type="entry name" value="DUF4116"/>
    <property type="match status" value="2"/>
</dbReference>
<keyword evidence="2" id="KW-0812">Transmembrane</keyword>
<accession>A0AAD7UJH2</accession>
<sequence length="525" mass="58173">MLELRTPSLWGGEEEYEDIELGITEASDDGSSLFLYELNGSVWDVRDGSRVEAKEPEPTTPTKEDRAAPKKRARLVPVVDLGTDIWVTVEFLVRKKEFFFGFASLGILIGSAIIRFLLIKRRRVVDVYARSLLEFALQTYVATRFGLTPALIVSLIVSIAAIAIGLAEFELAREPRVLKCVAGAYFAATVFVRVGVVAAFLVEFEKKYVSYLILPYFLVSRVLIDPQATEERKRLAYALRHECLDDARVACVACGGVLVLPVFFVLKNVPAAMVPFGPPKHYFDQRDDDDEASSPHADSSWSHRLGSLAARTNILLHFIENALILLLLPSSSSGVSFWILSGFGAVSYATARALDARNKQRQRRDVLALVRRNGRALDTVDPKYREDKEIVMAAVRQNGLALESASDNLKEDKEIVLAAVRQNGLALEDAADSLKKNEEVVLAAVQQDGWALEYASPGLKNDKDFILAAVHQNDEVQNAANELTTDDDEHKSASTNKKRSALELKNETDFLEAARAGRIAFIHFS</sequence>
<evidence type="ECO:0000313" key="5">
    <source>
        <dbReference type="Proteomes" id="UP001230188"/>
    </source>
</evidence>
<name>A0AAD7UJH2_9STRA</name>
<dbReference type="InterPro" id="IPR025197">
    <property type="entry name" value="DUF4116"/>
</dbReference>
<dbReference type="AlphaFoldDB" id="A0AAD7UJH2"/>
<comment type="caution">
    <text evidence="4">The sequence shown here is derived from an EMBL/GenBank/DDBJ whole genome shotgun (WGS) entry which is preliminary data.</text>
</comment>
<feature type="transmembrane region" description="Helical" evidence="2">
    <location>
        <begin position="335"/>
        <end position="354"/>
    </location>
</feature>
<reference evidence="4" key="1">
    <citation type="submission" date="2023-01" db="EMBL/GenBank/DDBJ databases">
        <title>Metagenome sequencing of chrysophaentin producing Chrysophaeum taylorii.</title>
        <authorList>
            <person name="Davison J."/>
            <person name="Bewley C."/>
        </authorList>
    </citation>
    <scope>NUCLEOTIDE SEQUENCE</scope>
    <source>
        <strain evidence="4">NIES-1699</strain>
    </source>
</reference>
<protein>
    <recommendedName>
        <fullName evidence="3">DUF4116 domain-containing protein</fullName>
    </recommendedName>
</protein>
<organism evidence="4 5">
    <name type="scientific">Chrysophaeum taylorii</name>
    <dbReference type="NCBI Taxonomy" id="2483200"/>
    <lineage>
        <taxon>Eukaryota</taxon>
        <taxon>Sar</taxon>
        <taxon>Stramenopiles</taxon>
        <taxon>Ochrophyta</taxon>
        <taxon>Pelagophyceae</taxon>
        <taxon>Pelagomonadales</taxon>
        <taxon>Pelagomonadaceae</taxon>
        <taxon>Chrysophaeum</taxon>
    </lineage>
</organism>
<keyword evidence="2" id="KW-0472">Membrane</keyword>
<feature type="domain" description="DUF4116" evidence="3">
    <location>
        <begin position="387"/>
        <end position="435"/>
    </location>
</feature>
<evidence type="ECO:0000259" key="3">
    <source>
        <dbReference type="Pfam" id="PF13475"/>
    </source>
</evidence>
<keyword evidence="5" id="KW-1185">Reference proteome</keyword>
<feature type="domain" description="DUF4116" evidence="3">
    <location>
        <begin position="437"/>
        <end position="473"/>
    </location>
</feature>
<gene>
    <name evidence="4" type="ORF">CTAYLR_004199</name>
</gene>